<sequence length="475" mass="51172">MSISFRTKLLASHVGLVAAIVALLVLLLDRSLGADLQRRLDQRLEQQARGAAQWGVGERRHPEKIASRLASLIGADVTLFDRDGKVLGDSRTEGEASQEPLAPEVRAALQGAIGRATRAAPDTHDEMHYVAVAAPDGWIVRLAAPLSDINATIATTRDQLLAAAIVAAVVALGLGFLASRVAAGPLRAMTAAAKKISDGDFDVSVRSSAPDEFGVLARSLSSLASQLKARIGELTAERTHVRQLLVVGRQFMADASHELRTPVMAIQGYSETLLAGGADSSTSRQFLETIHRHADRLGRLVEDMLRLSALEVRPAEEAIVERVDVGGVASAVVETLQARADAHDVTLRLDVNEGIEIGGDPLALEQVLENLVDNAIKYGRRAGTIAIRARTEPRTQPNRVEVEVEDDGPGIDAKHVPRLFDRFYRVDPERSREKGGAGLGLAITKQLVESMHGSIRVDSEVGRGSRFILEFPRFE</sequence>
<evidence type="ECO:0000259" key="12">
    <source>
        <dbReference type="PROSITE" id="PS50109"/>
    </source>
</evidence>
<dbReference type="GO" id="GO:0005524">
    <property type="term" value="F:ATP binding"/>
    <property type="evidence" value="ECO:0007669"/>
    <property type="project" value="UniProtKB-KW"/>
</dbReference>
<keyword evidence="10 11" id="KW-0472">Membrane</keyword>
<dbReference type="InterPro" id="IPR004358">
    <property type="entry name" value="Sig_transdc_His_kin-like_C"/>
</dbReference>
<keyword evidence="15" id="KW-1185">Reference proteome</keyword>
<dbReference type="InterPro" id="IPR003594">
    <property type="entry name" value="HATPase_dom"/>
</dbReference>
<dbReference type="Pfam" id="PF00672">
    <property type="entry name" value="HAMP"/>
    <property type="match status" value="1"/>
</dbReference>
<evidence type="ECO:0000313" key="14">
    <source>
        <dbReference type="EMBL" id="WXB12900.1"/>
    </source>
</evidence>
<evidence type="ECO:0000256" key="8">
    <source>
        <dbReference type="ARBA" id="ARBA00022989"/>
    </source>
</evidence>
<keyword evidence="8 11" id="KW-1133">Transmembrane helix</keyword>
<keyword evidence="14" id="KW-0067">ATP-binding</keyword>
<evidence type="ECO:0000259" key="13">
    <source>
        <dbReference type="PROSITE" id="PS50885"/>
    </source>
</evidence>
<dbReference type="InterPro" id="IPR005467">
    <property type="entry name" value="His_kinase_dom"/>
</dbReference>
<dbReference type="SUPFAM" id="SSF158472">
    <property type="entry name" value="HAMP domain-like"/>
    <property type="match status" value="1"/>
</dbReference>
<dbReference type="PROSITE" id="PS50109">
    <property type="entry name" value="HIS_KIN"/>
    <property type="match status" value="1"/>
</dbReference>
<dbReference type="Pfam" id="PF02518">
    <property type="entry name" value="HATPase_c"/>
    <property type="match status" value="1"/>
</dbReference>
<dbReference type="CDD" id="cd00075">
    <property type="entry name" value="HATPase"/>
    <property type="match status" value="1"/>
</dbReference>
<dbReference type="InterPro" id="IPR036890">
    <property type="entry name" value="HATPase_C_sf"/>
</dbReference>
<keyword evidence="5" id="KW-0808">Transferase</keyword>
<evidence type="ECO:0000256" key="7">
    <source>
        <dbReference type="ARBA" id="ARBA00022777"/>
    </source>
</evidence>
<dbReference type="PANTHER" id="PTHR45436:SF5">
    <property type="entry name" value="SENSOR HISTIDINE KINASE TRCS"/>
    <property type="match status" value="1"/>
</dbReference>
<dbReference type="InterPro" id="IPR003660">
    <property type="entry name" value="HAMP_dom"/>
</dbReference>
<feature type="domain" description="Histidine kinase" evidence="12">
    <location>
        <begin position="254"/>
        <end position="475"/>
    </location>
</feature>
<dbReference type="PRINTS" id="PR00344">
    <property type="entry name" value="BCTRLSENSOR"/>
</dbReference>
<dbReference type="Proteomes" id="UP001370348">
    <property type="component" value="Chromosome"/>
</dbReference>
<dbReference type="PANTHER" id="PTHR45436">
    <property type="entry name" value="SENSOR HISTIDINE KINASE YKOH"/>
    <property type="match status" value="1"/>
</dbReference>
<dbReference type="CDD" id="cd06225">
    <property type="entry name" value="HAMP"/>
    <property type="match status" value="1"/>
</dbReference>
<dbReference type="Gene3D" id="6.10.340.10">
    <property type="match status" value="1"/>
</dbReference>
<evidence type="ECO:0000256" key="6">
    <source>
        <dbReference type="ARBA" id="ARBA00022692"/>
    </source>
</evidence>
<dbReference type="SUPFAM" id="SSF47384">
    <property type="entry name" value="Homodimeric domain of signal transducing histidine kinase"/>
    <property type="match status" value="1"/>
</dbReference>
<evidence type="ECO:0000256" key="5">
    <source>
        <dbReference type="ARBA" id="ARBA00022679"/>
    </source>
</evidence>
<dbReference type="Pfam" id="PF00512">
    <property type="entry name" value="HisKA"/>
    <property type="match status" value="1"/>
</dbReference>
<dbReference type="EC" id="2.7.13.3" evidence="3"/>
<dbReference type="Gene3D" id="1.10.287.130">
    <property type="match status" value="1"/>
</dbReference>
<dbReference type="InterPro" id="IPR003661">
    <property type="entry name" value="HisK_dim/P_dom"/>
</dbReference>
<feature type="domain" description="HAMP" evidence="13">
    <location>
        <begin position="180"/>
        <end position="232"/>
    </location>
</feature>
<dbReference type="RefSeq" id="WP_394822520.1">
    <property type="nucleotide sequence ID" value="NZ_CP089984.1"/>
</dbReference>
<feature type="transmembrane region" description="Helical" evidence="11">
    <location>
        <begin position="160"/>
        <end position="179"/>
    </location>
</feature>
<evidence type="ECO:0000256" key="9">
    <source>
        <dbReference type="ARBA" id="ARBA00023012"/>
    </source>
</evidence>
<dbReference type="Gene3D" id="3.30.565.10">
    <property type="entry name" value="Histidine kinase-like ATPase, C-terminal domain"/>
    <property type="match status" value="1"/>
</dbReference>
<evidence type="ECO:0000256" key="11">
    <source>
        <dbReference type="SAM" id="Phobius"/>
    </source>
</evidence>
<protein>
    <recommendedName>
        <fullName evidence="3">histidine kinase</fullName>
        <ecNumber evidence="3">2.7.13.3</ecNumber>
    </recommendedName>
</protein>
<dbReference type="SMART" id="SM00388">
    <property type="entry name" value="HisKA"/>
    <property type="match status" value="1"/>
</dbReference>
<evidence type="ECO:0000256" key="4">
    <source>
        <dbReference type="ARBA" id="ARBA00022553"/>
    </source>
</evidence>
<keyword evidence="4" id="KW-0597">Phosphoprotein</keyword>
<dbReference type="InterPro" id="IPR050428">
    <property type="entry name" value="TCS_sensor_his_kinase"/>
</dbReference>
<dbReference type="SMART" id="SM00304">
    <property type="entry name" value="HAMP"/>
    <property type="match status" value="1"/>
</dbReference>
<reference evidence="14 15" key="1">
    <citation type="submission" date="2021-12" db="EMBL/GenBank/DDBJ databases">
        <title>Discovery of the Pendulisporaceae a myxobacterial family with distinct sporulation behavior and unique specialized metabolism.</title>
        <authorList>
            <person name="Garcia R."/>
            <person name="Popoff A."/>
            <person name="Bader C.D."/>
            <person name="Loehr J."/>
            <person name="Walesch S."/>
            <person name="Walt C."/>
            <person name="Boldt J."/>
            <person name="Bunk B."/>
            <person name="Haeckl F.J.F.P.J."/>
            <person name="Gunesch A.P."/>
            <person name="Birkelbach J."/>
            <person name="Nuebel U."/>
            <person name="Pietschmann T."/>
            <person name="Bach T."/>
            <person name="Mueller R."/>
        </authorList>
    </citation>
    <scope>NUCLEOTIDE SEQUENCE [LARGE SCALE GENOMIC DNA]</scope>
    <source>
        <strain evidence="14 15">MSr11954</strain>
    </source>
</reference>
<dbReference type="SMART" id="SM00387">
    <property type="entry name" value="HATPase_c"/>
    <property type="match status" value="1"/>
</dbReference>
<dbReference type="PROSITE" id="PS50885">
    <property type="entry name" value="HAMP"/>
    <property type="match status" value="1"/>
</dbReference>
<evidence type="ECO:0000256" key="3">
    <source>
        <dbReference type="ARBA" id="ARBA00012438"/>
    </source>
</evidence>
<keyword evidence="7" id="KW-0418">Kinase</keyword>
<organism evidence="14 15">
    <name type="scientific">Pendulispora albinea</name>
    <dbReference type="NCBI Taxonomy" id="2741071"/>
    <lineage>
        <taxon>Bacteria</taxon>
        <taxon>Pseudomonadati</taxon>
        <taxon>Myxococcota</taxon>
        <taxon>Myxococcia</taxon>
        <taxon>Myxococcales</taxon>
        <taxon>Sorangiineae</taxon>
        <taxon>Pendulisporaceae</taxon>
        <taxon>Pendulispora</taxon>
    </lineage>
</organism>
<keyword evidence="9" id="KW-0902">Two-component regulatory system</keyword>
<proteinExistence type="predicted"/>
<dbReference type="InterPro" id="IPR036097">
    <property type="entry name" value="HisK_dim/P_sf"/>
</dbReference>
<evidence type="ECO:0000256" key="10">
    <source>
        <dbReference type="ARBA" id="ARBA00023136"/>
    </source>
</evidence>
<evidence type="ECO:0000256" key="2">
    <source>
        <dbReference type="ARBA" id="ARBA00004370"/>
    </source>
</evidence>
<gene>
    <name evidence="14" type="ORF">LZC94_34245</name>
</gene>
<dbReference type="EMBL" id="CP089984">
    <property type="protein sequence ID" value="WXB12900.1"/>
    <property type="molecule type" value="Genomic_DNA"/>
</dbReference>
<keyword evidence="14" id="KW-0547">Nucleotide-binding</keyword>
<accession>A0ABZ2LUS5</accession>
<evidence type="ECO:0000313" key="15">
    <source>
        <dbReference type="Proteomes" id="UP001370348"/>
    </source>
</evidence>
<keyword evidence="6 11" id="KW-0812">Transmembrane</keyword>
<dbReference type="SUPFAM" id="SSF55874">
    <property type="entry name" value="ATPase domain of HSP90 chaperone/DNA topoisomerase II/histidine kinase"/>
    <property type="match status" value="1"/>
</dbReference>
<comment type="subcellular location">
    <subcellularLocation>
        <location evidence="2">Membrane</location>
    </subcellularLocation>
</comment>
<name>A0ABZ2LUS5_9BACT</name>
<comment type="catalytic activity">
    <reaction evidence="1">
        <text>ATP + protein L-histidine = ADP + protein N-phospho-L-histidine.</text>
        <dbReference type="EC" id="2.7.13.3"/>
    </reaction>
</comment>
<dbReference type="CDD" id="cd00082">
    <property type="entry name" value="HisKA"/>
    <property type="match status" value="1"/>
</dbReference>
<evidence type="ECO:0000256" key="1">
    <source>
        <dbReference type="ARBA" id="ARBA00000085"/>
    </source>
</evidence>